<dbReference type="RefSeq" id="WP_259315341.1">
    <property type="nucleotide sequence ID" value="NZ_CP087164.1"/>
</dbReference>
<dbReference type="PROSITE" id="PS51819">
    <property type="entry name" value="VOC"/>
    <property type="match status" value="1"/>
</dbReference>
<dbReference type="InterPro" id="IPR029068">
    <property type="entry name" value="Glyas_Bleomycin-R_OHBP_Dase"/>
</dbReference>
<evidence type="ECO:0000259" key="1">
    <source>
        <dbReference type="PROSITE" id="PS51819"/>
    </source>
</evidence>
<organism evidence="2 3">
    <name type="scientific">Capillimicrobium parvum</name>
    <dbReference type="NCBI Taxonomy" id="2884022"/>
    <lineage>
        <taxon>Bacteria</taxon>
        <taxon>Bacillati</taxon>
        <taxon>Actinomycetota</taxon>
        <taxon>Thermoleophilia</taxon>
        <taxon>Solirubrobacterales</taxon>
        <taxon>Capillimicrobiaceae</taxon>
        <taxon>Capillimicrobium</taxon>
    </lineage>
</organism>
<dbReference type="EMBL" id="CP087164">
    <property type="protein sequence ID" value="UGS35659.1"/>
    <property type="molecule type" value="Genomic_DNA"/>
</dbReference>
<sequence length="172" mass="18771">MFPTFDHTAIITADMQESVRFYCEGLGLKMVSDEEIVGNMQRIFGVESDSVHAIQLAHPEDVNVALVELVEFRDGVNRRDEPPRGLPARGLWLIAFRCDFDATVEKLAALGYPAIVDAFDGEVSEGDAYDPSIKLRVGVVAGPDGEVVELVPKELSLASVRLRQRGAVGSVE</sequence>
<dbReference type="AlphaFoldDB" id="A0A9E6XWC4"/>
<name>A0A9E6XWC4_9ACTN</name>
<dbReference type="InterPro" id="IPR004360">
    <property type="entry name" value="Glyas_Fos-R_dOase_dom"/>
</dbReference>
<dbReference type="KEGG" id="sbae:DSM104329_02054"/>
<evidence type="ECO:0000313" key="3">
    <source>
        <dbReference type="Proteomes" id="UP001162834"/>
    </source>
</evidence>
<dbReference type="InterPro" id="IPR037523">
    <property type="entry name" value="VOC_core"/>
</dbReference>
<dbReference type="SUPFAM" id="SSF54593">
    <property type="entry name" value="Glyoxalase/Bleomycin resistance protein/Dihydroxybiphenyl dioxygenase"/>
    <property type="match status" value="1"/>
</dbReference>
<protein>
    <recommendedName>
        <fullName evidence="1">VOC domain-containing protein</fullName>
    </recommendedName>
</protein>
<accession>A0A9E6XWC4</accession>
<dbReference type="Proteomes" id="UP001162834">
    <property type="component" value="Chromosome"/>
</dbReference>
<proteinExistence type="predicted"/>
<dbReference type="Pfam" id="PF00903">
    <property type="entry name" value="Glyoxalase"/>
    <property type="match status" value="1"/>
</dbReference>
<dbReference type="Gene3D" id="3.10.180.10">
    <property type="entry name" value="2,3-Dihydroxybiphenyl 1,2-Dioxygenase, domain 1"/>
    <property type="match status" value="1"/>
</dbReference>
<feature type="domain" description="VOC" evidence="1">
    <location>
        <begin position="4"/>
        <end position="153"/>
    </location>
</feature>
<keyword evidence="3" id="KW-1185">Reference proteome</keyword>
<evidence type="ECO:0000313" key="2">
    <source>
        <dbReference type="EMBL" id="UGS35659.1"/>
    </source>
</evidence>
<reference evidence="2" key="1">
    <citation type="journal article" date="2022" name="Int. J. Syst. Evol. Microbiol.">
        <title>Pseudomonas aegrilactucae sp. nov. and Pseudomonas morbosilactucae sp. nov., pathogens causing bacterial rot of lettuce in Japan.</title>
        <authorList>
            <person name="Sawada H."/>
            <person name="Fujikawa T."/>
            <person name="Satou M."/>
        </authorList>
    </citation>
    <scope>NUCLEOTIDE SEQUENCE</scope>
    <source>
        <strain evidence="2">0166_1</strain>
    </source>
</reference>
<gene>
    <name evidence="2" type="ORF">DSM104329_02054</name>
</gene>